<name>A0AAD1RDT9_PELCU</name>
<protein>
    <submittedName>
        <fullName evidence="1">Uncharacterized protein</fullName>
    </submittedName>
</protein>
<evidence type="ECO:0000313" key="2">
    <source>
        <dbReference type="Proteomes" id="UP001295444"/>
    </source>
</evidence>
<dbReference type="AlphaFoldDB" id="A0AAD1RDT9"/>
<evidence type="ECO:0000313" key="1">
    <source>
        <dbReference type="EMBL" id="CAH2249496.1"/>
    </source>
</evidence>
<dbReference type="Proteomes" id="UP001295444">
    <property type="component" value="Chromosome 02"/>
</dbReference>
<reference evidence="1" key="1">
    <citation type="submission" date="2022-03" db="EMBL/GenBank/DDBJ databases">
        <authorList>
            <person name="Alioto T."/>
            <person name="Alioto T."/>
            <person name="Gomez Garrido J."/>
        </authorList>
    </citation>
    <scope>NUCLEOTIDE SEQUENCE</scope>
</reference>
<dbReference type="EMBL" id="OW240913">
    <property type="protein sequence ID" value="CAH2249496.1"/>
    <property type="molecule type" value="Genomic_DNA"/>
</dbReference>
<gene>
    <name evidence="1" type="ORF">PECUL_23A022258</name>
</gene>
<accession>A0AAD1RDT9</accession>
<proteinExistence type="predicted"/>
<keyword evidence="2" id="KW-1185">Reference proteome</keyword>
<organism evidence="1 2">
    <name type="scientific">Pelobates cultripes</name>
    <name type="common">Western spadefoot toad</name>
    <dbReference type="NCBI Taxonomy" id="61616"/>
    <lineage>
        <taxon>Eukaryota</taxon>
        <taxon>Metazoa</taxon>
        <taxon>Chordata</taxon>
        <taxon>Craniata</taxon>
        <taxon>Vertebrata</taxon>
        <taxon>Euteleostomi</taxon>
        <taxon>Amphibia</taxon>
        <taxon>Batrachia</taxon>
        <taxon>Anura</taxon>
        <taxon>Pelobatoidea</taxon>
        <taxon>Pelobatidae</taxon>
        <taxon>Pelobates</taxon>
    </lineage>
</organism>
<sequence>MVTKTPSAYATLRSLTYRTQDLPLNDWTQLGITKVTHLLREGGIQQFPDLQQTYALPSRELFIYMRIKHIEKDKLNLLDSQELAEQLAYRNDRSEENHSLFGPYRGSLQVMDAVVPHPQMPSTHLPSRPANLLALLSGYVKR</sequence>